<proteinExistence type="predicted"/>
<dbReference type="EMBL" id="JBAMMX010000019">
    <property type="protein sequence ID" value="KAK6922078.1"/>
    <property type="molecule type" value="Genomic_DNA"/>
</dbReference>
<evidence type="ECO:0008006" key="3">
    <source>
        <dbReference type="Google" id="ProtNLM"/>
    </source>
</evidence>
<reference evidence="1 2" key="1">
    <citation type="submission" date="2023-12" db="EMBL/GenBank/DDBJ databases">
        <title>A high-quality genome assembly for Dillenia turbinata (Dilleniales).</title>
        <authorList>
            <person name="Chanderbali A."/>
        </authorList>
    </citation>
    <scope>NUCLEOTIDE SEQUENCE [LARGE SCALE GENOMIC DNA]</scope>
    <source>
        <strain evidence="1">LSX21</strain>
        <tissue evidence="1">Leaf</tissue>
    </source>
</reference>
<accession>A0AAN8V619</accession>
<evidence type="ECO:0000313" key="1">
    <source>
        <dbReference type="EMBL" id="KAK6922078.1"/>
    </source>
</evidence>
<protein>
    <recommendedName>
        <fullName evidence="3">Protein kinase domain-containing protein</fullName>
    </recommendedName>
</protein>
<organism evidence="1 2">
    <name type="scientific">Dillenia turbinata</name>
    <dbReference type="NCBI Taxonomy" id="194707"/>
    <lineage>
        <taxon>Eukaryota</taxon>
        <taxon>Viridiplantae</taxon>
        <taxon>Streptophyta</taxon>
        <taxon>Embryophyta</taxon>
        <taxon>Tracheophyta</taxon>
        <taxon>Spermatophyta</taxon>
        <taxon>Magnoliopsida</taxon>
        <taxon>eudicotyledons</taxon>
        <taxon>Gunneridae</taxon>
        <taxon>Pentapetalae</taxon>
        <taxon>Dilleniales</taxon>
        <taxon>Dilleniaceae</taxon>
        <taxon>Dillenia</taxon>
    </lineage>
</organism>
<dbReference type="Proteomes" id="UP001370490">
    <property type="component" value="Unassembled WGS sequence"/>
</dbReference>
<comment type="caution">
    <text evidence="1">The sequence shown here is derived from an EMBL/GenBank/DDBJ whole genome shotgun (WGS) entry which is preliminary data.</text>
</comment>
<sequence length="90" mass="9370">MGLLNRAVDVSLIVDGVVMDGVDSVAELAFRCVATDKDDRPDSREIVAELKRIRSRIRGGCGVLSASSSSNAAVVPDPIKSLASNTGPSN</sequence>
<name>A0AAN8V619_9MAGN</name>
<keyword evidence="2" id="KW-1185">Reference proteome</keyword>
<evidence type="ECO:0000313" key="2">
    <source>
        <dbReference type="Proteomes" id="UP001370490"/>
    </source>
</evidence>
<dbReference type="AlphaFoldDB" id="A0AAN8V619"/>
<gene>
    <name evidence="1" type="ORF">RJ641_012585</name>
</gene>